<name>A0ABV5ZKB0_9BACT</name>
<evidence type="ECO:0000256" key="6">
    <source>
        <dbReference type="ARBA" id="ARBA00047942"/>
    </source>
</evidence>
<reference evidence="7 8" key="1">
    <citation type="submission" date="2024-09" db="EMBL/GenBank/DDBJ databases">
        <authorList>
            <person name="Sun Q."/>
            <person name="Mori K."/>
        </authorList>
    </citation>
    <scope>NUCLEOTIDE SEQUENCE [LARGE SCALE GENOMIC DNA]</scope>
    <source>
        <strain evidence="7 8">ATCC 51272</strain>
    </source>
</reference>
<dbReference type="GO" id="GO:0032259">
    <property type="term" value="P:methylation"/>
    <property type="evidence" value="ECO:0007669"/>
    <property type="project" value="UniProtKB-KW"/>
</dbReference>
<comment type="similarity">
    <text evidence="1">Belongs to the N(4)/N(6)-methyltransferase family.</text>
</comment>
<dbReference type="SUPFAM" id="SSF53335">
    <property type="entry name" value="S-adenosyl-L-methionine-dependent methyltransferases"/>
    <property type="match status" value="1"/>
</dbReference>
<gene>
    <name evidence="7" type="ORF">ACFFK8_08375</name>
</gene>
<evidence type="ECO:0000256" key="2">
    <source>
        <dbReference type="ARBA" id="ARBA00011900"/>
    </source>
</evidence>
<keyword evidence="5" id="KW-0949">S-adenosyl-L-methionine</keyword>
<evidence type="ECO:0000256" key="1">
    <source>
        <dbReference type="ARBA" id="ARBA00006594"/>
    </source>
</evidence>
<dbReference type="EMBL" id="JBHLZF010000002">
    <property type="protein sequence ID" value="MFB9897806.1"/>
    <property type="molecule type" value="Genomic_DNA"/>
</dbReference>
<accession>A0ABV5ZKB0</accession>
<sequence length="277" mass="32344">MKRLYLSAPLPFVGQKRMFAKEFRKVLDQIPDGTTFVDLFGGSGLLSHIAKYDKPHSEVVYNDFDGYRRRLEHIPQTNELLAELRDIVRDVPRYKAITGETREHVFGCLLQHEKRYGYIDFITVSSSIMFSAKYCLSIDDMRKEALYNKVRSSDYSECPDYLDGLTIVSKDYKQLFKEYRDKPDVVFLVDPPYLGTEVGTYKMFWKLADYLDVLKVLQGHAYIYFTSNKSSIIELCEWLGQNRDMGNPFEHSTRVEFKAQMNYNASYTDMMLYKNAG</sequence>
<evidence type="ECO:0000313" key="7">
    <source>
        <dbReference type="EMBL" id="MFB9897806.1"/>
    </source>
</evidence>
<evidence type="ECO:0000256" key="5">
    <source>
        <dbReference type="ARBA" id="ARBA00022691"/>
    </source>
</evidence>
<keyword evidence="3 7" id="KW-0489">Methyltransferase</keyword>
<dbReference type="Pfam" id="PF02086">
    <property type="entry name" value="MethyltransfD12"/>
    <property type="match status" value="1"/>
</dbReference>
<organism evidence="7 8">
    <name type="scientific">Hallella seregens ATCC 51272</name>
    <dbReference type="NCBI Taxonomy" id="1336250"/>
    <lineage>
        <taxon>Bacteria</taxon>
        <taxon>Pseudomonadati</taxon>
        <taxon>Bacteroidota</taxon>
        <taxon>Bacteroidia</taxon>
        <taxon>Bacteroidales</taxon>
        <taxon>Prevotellaceae</taxon>
        <taxon>Hallella</taxon>
    </lineage>
</organism>
<comment type="catalytic activity">
    <reaction evidence="6">
        <text>a 2'-deoxyadenosine in DNA + S-adenosyl-L-methionine = an N(6)-methyl-2'-deoxyadenosine in DNA + S-adenosyl-L-homocysteine + H(+)</text>
        <dbReference type="Rhea" id="RHEA:15197"/>
        <dbReference type="Rhea" id="RHEA-COMP:12418"/>
        <dbReference type="Rhea" id="RHEA-COMP:12419"/>
        <dbReference type="ChEBI" id="CHEBI:15378"/>
        <dbReference type="ChEBI" id="CHEBI:57856"/>
        <dbReference type="ChEBI" id="CHEBI:59789"/>
        <dbReference type="ChEBI" id="CHEBI:90615"/>
        <dbReference type="ChEBI" id="CHEBI:90616"/>
        <dbReference type="EC" id="2.1.1.72"/>
    </reaction>
</comment>
<keyword evidence="8" id="KW-1185">Reference proteome</keyword>
<protein>
    <recommendedName>
        <fullName evidence="2">site-specific DNA-methyltransferase (adenine-specific)</fullName>
        <ecNumber evidence="2">2.1.1.72</ecNumber>
    </recommendedName>
</protein>
<evidence type="ECO:0000313" key="8">
    <source>
        <dbReference type="Proteomes" id="UP001589688"/>
    </source>
</evidence>
<evidence type="ECO:0000256" key="4">
    <source>
        <dbReference type="ARBA" id="ARBA00022679"/>
    </source>
</evidence>
<dbReference type="InterPro" id="IPR023095">
    <property type="entry name" value="Ade_MeTrfase_dom_2"/>
</dbReference>
<dbReference type="InterPro" id="IPR029063">
    <property type="entry name" value="SAM-dependent_MTases_sf"/>
</dbReference>
<dbReference type="EC" id="2.1.1.72" evidence="2"/>
<dbReference type="GO" id="GO:0008168">
    <property type="term" value="F:methyltransferase activity"/>
    <property type="evidence" value="ECO:0007669"/>
    <property type="project" value="UniProtKB-KW"/>
</dbReference>
<dbReference type="Gene3D" id="1.10.1020.10">
    <property type="entry name" value="Adenine-specific Methyltransferase, Domain 2"/>
    <property type="match status" value="1"/>
</dbReference>
<dbReference type="RefSeq" id="WP_027951531.1">
    <property type="nucleotide sequence ID" value="NZ_JADU01000001.1"/>
</dbReference>
<dbReference type="InterPro" id="IPR012327">
    <property type="entry name" value="MeTrfase_D12"/>
</dbReference>
<proteinExistence type="inferred from homology"/>
<dbReference type="Proteomes" id="UP001589688">
    <property type="component" value="Unassembled WGS sequence"/>
</dbReference>
<keyword evidence="4" id="KW-0808">Transferase</keyword>
<evidence type="ECO:0000256" key="3">
    <source>
        <dbReference type="ARBA" id="ARBA00022603"/>
    </source>
</evidence>
<dbReference type="Gene3D" id="3.40.50.150">
    <property type="entry name" value="Vaccinia Virus protein VP39"/>
    <property type="match status" value="1"/>
</dbReference>
<comment type="caution">
    <text evidence="7">The sequence shown here is derived from an EMBL/GenBank/DDBJ whole genome shotgun (WGS) entry which is preliminary data.</text>
</comment>